<reference evidence="2 3" key="1">
    <citation type="submission" date="2024-09" db="EMBL/GenBank/DDBJ databases">
        <title>Chromosome-scale assembly of Riccia sorocarpa.</title>
        <authorList>
            <person name="Paukszto L."/>
        </authorList>
    </citation>
    <scope>NUCLEOTIDE SEQUENCE [LARGE SCALE GENOMIC DNA]</scope>
    <source>
        <strain evidence="2">LP-2024</strain>
        <tissue evidence="2">Aerial parts of the thallus</tissue>
    </source>
</reference>
<accession>A0ABD3GA83</accession>
<evidence type="ECO:0000313" key="3">
    <source>
        <dbReference type="Proteomes" id="UP001633002"/>
    </source>
</evidence>
<proteinExistence type="predicted"/>
<name>A0ABD3GA83_9MARC</name>
<sequence length="235" mass="26971">MACASGHMRTEGSDHGWSTPVYRTWRMGQNLNLPSDRDDDSREFDDAAVRFLIQQHIDILQRMIAPMVAQKEMLASWLTDRIIHQLRRQVVRYLDTFKGEKFQVSFDRLITRTVSGTPVCLAHSKADHDYERATTNLATSPACDHEQHEVETGQNPLKRKTSSSHTLAPGTSIRPVVAAYGVVNHEENEENHCKSWIQAYSEKSSCKRNRLRRLKSTEGTIEDVEVDYESEEREL</sequence>
<feature type="region of interest" description="Disordered" evidence="1">
    <location>
        <begin position="143"/>
        <end position="170"/>
    </location>
</feature>
<gene>
    <name evidence="2" type="ORF">R1sor_025826</name>
</gene>
<evidence type="ECO:0000313" key="2">
    <source>
        <dbReference type="EMBL" id="KAL3675878.1"/>
    </source>
</evidence>
<comment type="caution">
    <text evidence="2">The sequence shown here is derived from an EMBL/GenBank/DDBJ whole genome shotgun (WGS) entry which is preliminary data.</text>
</comment>
<protein>
    <submittedName>
        <fullName evidence="2">Uncharacterized protein</fullName>
    </submittedName>
</protein>
<organism evidence="2 3">
    <name type="scientific">Riccia sorocarpa</name>
    <dbReference type="NCBI Taxonomy" id="122646"/>
    <lineage>
        <taxon>Eukaryota</taxon>
        <taxon>Viridiplantae</taxon>
        <taxon>Streptophyta</taxon>
        <taxon>Embryophyta</taxon>
        <taxon>Marchantiophyta</taxon>
        <taxon>Marchantiopsida</taxon>
        <taxon>Marchantiidae</taxon>
        <taxon>Marchantiales</taxon>
        <taxon>Ricciaceae</taxon>
        <taxon>Riccia</taxon>
    </lineage>
</organism>
<keyword evidence="3" id="KW-1185">Reference proteome</keyword>
<dbReference type="EMBL" id="JBJQOH010000008">
    <property type="protein sequence ID" value="KAL3675878.1"/>
    <property type="molecule type" value="Genomic_DNA"/>
</dbReference>
<evidence type="ECO:0000256" key="1">
    <source>
        <dbReference type="SAM" id="MobiDB-lite"/>
    </source>
</evidence>
<dbReference type="AlphaFoldDB" id="A0ABD3GA83"/>
<dbReference type="Proteomes" id="UP001633002">
    <property type="component" value="Unassembled WGS sequence"/>
</dbReference>